<evidence type="ECO:0000256" key="7">
    <source>
        <dbReference type="ARBA" id="ARBA00022842"/>
    </source>
</evidence>
<feature type="binding site" evidence="8">
    <location>
        <begin position="311"/>
        <end position="315"/>
    </location>
    <ligand>
        <name>ATP</name>
        <dbReference type="ChEBI" id="CHEBI:30616"/>
    </ligand>
</feature>
<dbReference type="Gene3D" id="3.30.420.40">
    <property type="match status" value="2"/>
</dbReference>
<dbReference type="NCBIfam" id="TIGR00016">
    <property type="entry name" value="ackA"/>
    <property type="match status" value="1"/>
</dbReference>
<sequence>MFTLDETNRPTLSAGGQIEQIGLSPKLVARDADGTVLLRRDWENNTSLDHAALLKELFDWGVDHLGDREVIAIGHRVVHGGTRFAAPCLIDAEVLHALDDLCSLAPLHQPHNLAGIRAVNAIAPDLPQIACFDTAFHHDRAAVATRFAIPRALHEQGIRRYGFHGLSYEYIARRLREIDPAMAEGRVIVAHLGNGASLCGIREGRSVDTTMGFTALDGLMMGTRSGAIDPGVILHFQTALGMSAAEVEDLLYKRSGLLGVSGISSDMRALAASNAVEAEEAIELFAWRAAREAGGLMSSLEGLDGLVFTAGIGENNAGIRTRICQRLAWTGLVLDEAANIRGEAIISAPESAVTVRIIRTDEERMIALHTIRVLG</sequence>
<keyword evidence="1 8" id="KW-0963">Cytoplasm</keyword>
<evidence type="ECO:0000256" key="1">
    <source>
        <dbReference type="ARBA" id="ARBA00022490"/>
    </source>
</evidence>
<evidence type="ECO:0000256" key="6">
    <source>
        <dbReference type="ARBA" id="ARBA00022840"/>
    </source>
</evidence>
<comment type="caution">
    <text evidence="10">The sequence shown here is derived from an EMBL/GenBank/DDBJ whole genome shotgun (WGS) entry which is preliminary data.</text>
</comment>
<dbReference type="PIRSF" id="PIRSF000722">
    <property type="entry name" value="Acetate_prop_kin"/>
    <property type="match status" value="1"/>
</dbReference>
<dbReference type="InterPro" id="IPR043129">
    <property type="entry name" value="ATPase_NBD"/>
</dbReference>
<feature type="binding site" evidence="8">
    <location>
        <begin position="191"/>
        <end position="195"/>
    </location>
    <ligand>
        <name>ATP</name>
        <dbReference type="ChEBI" id="CHEBI:30616"/>
    </ligand>
</feature>
<keyword evidence="5 8" id="KW-0418">Kinase</keyword>
<dbReference type="GO" id="GO:0008776">
    <property type="term" value="F:acetate kinase activity"/>
    <property type="evidence" value="ECO:0007669"/>
    <property type="project" value="UniProtKB-UniRule"/>
</dbReference>
<comment type="catalytic activity">
    <reaction evidence="8">
        <text>acetate + ATP = acetyl phosphate + ADP</text>
        <dbReference type="Rhea" id="RHEA:11352"/>
        <dbReference type="ChEBI" id="CHEBI:22191"/>
        <dbReference type="ChEBI" id="CHEBI:30089"/>
        <dbReference type="ChEBI" id="CHEBI:30616"/>
        <dbReference type="ChEBI" id="CHEBI:456216"/>
        <dbReference type="EC" id="2.7.2.1"/>
    </reaction>
</comment>
<dbReference type="Pfam" id="PF00871">
    <property type="entry name" value="Acetate_kinase"/>
    <property type="match status" value="1"/>
</dbReference>
<evidence type="ECO:0000256" key="2">
    <source>
        <dbReference type="ARBA" id="ARBA00022679"/>
    </source>
</evidence>
<evidence type="ECO:0000256" key="4">
    <source>
        <dbReference type="ARBA" id="ARBA00022741"/>
    </source>
</evidence>
<organism evidence="10 11">
    <name type="scientific">Tianweitania populi</name>
    <dbReference type="NCBI Taxonomy" id="1607949"/>
    <lineage>
        <taxon>Bacteria</taxon>
        <taxon>Pseudomonadati</taxon>
        <taxon>Pseudomonadota</taxon>
        <taxon>Alphaproteobacteria</taxon>
        <taxon>Hyphomicrobiales</taxon>
        <taxon>Phyllobacteriaceae</taxon>
        <taxon>Tianweitania</taxon>
    </lineage>
</organism>
<evidence type="ECO:0000256" key="8">
    <source>
        <dbReference type="HAMAP-Rule" id="MF_00020"/>
    </source>
</evidence>
<feature type="site" description="Transition state stabilizer" evidence="8">
    <location>
        <position position="224"/>
    </location>
</feature>
<dbReference type="PANTHER" id="PTHR21060:SF21">
    <property type="entry name" value="ACETATE KINASE"/>
    <property type="match status" value="1"/>
</dbReference>
<dbReference type="SUPFAM" id="SSF53067">
    <property type="entry name" value="Actin-like ATPase domain"/>
    <property type="match status" value="2"/>
</dbReference>
<feature type="site" description="Transition state stabilizer" evidence="8">
    <location>
        <position position="164"/>
    </location>
</feature>
<dbReference type="InterPro" id="IPR000890">
    <property type="entry name" value="Aliphatic_acid_kin_short-chain"/>
</dbReference>
<dbReference type="Proteomes" id="UP000630142">
    <property type="component" value="Unassembled WGS sequence"/>
</dbReference>
<evidence type="ECO:0000313" key="10">
    <source>
        <dbReference type="EMBL" id="GHD18950.1"/>
    </source>
</evidence>
<feature type="active site" description="Proton donor/acceptor" evidence="8">
    <location>
        <position position="133"/>
    </location>
</feature>
<evidence type="ECO:0000256" key="5">
    <source>
        <dbReference type="ARBA" id="ARBA00022777"/>
    </source>
</evidence>
<feature type="binding site" evidence="8">
    <location>
        <position position="76"/>
    </location>
    <ligand>
        <name>substrate</name>
    </ligand>
</feature>
<dbReference type="PRINTS" id="PR00471">
    <property type="entry name" value="ACETATEKNASE"/>
</dbReference>
<accession>A0A8J3DRW7</accession>
<dbReference type="EMBL" id="BMZQ01000002">
    <property type="protein sequence ID" value="GHD18950.1"/>
    <property type="molecule type" value="Genomic_DNA"/>
</dbReference>
<evidence type="ECO:0000313" key="11">
    <source>
        <dbReference type="Proteomes" id="UP000630142"/>
    </source>
</evidence>
<comment type="similarity">
    <text evidence="8 9">Belongs to the acetokinase family.</text>
</comment>
<dbReference type="GO" id="GO:0006085">
    <property type="term" value="P:acetyl-CoA biosynthetic process"/>
    <property type="evidence" value="ECO:0007669"/>
    <property type="project" value="UniProtKB-UniRule"/>
</dbReference>
<keyword evidence="2 8" id="KW-0808">Transferase</keyword>
<keyword evidence="6 8" id="KW-0067">ATP-binding</keyword>
<dbReference type="AlphaFoldDB" id="A0A8J3DRW7"/>
<evidence type="ECO:0000256" key="9">
    <source>
        <dbReference type="RuleBase" id="RU003835"/>
    </source>
</evidence>
<protein>
    <recommendedName>
        <fullName evidence="8">Acetate kinase</fullName>
        <ecNumber evidence="8">2.7.2.1</ecNumber>
    </recommendedName>
    <alternativeName>
        <fullName evidence="8">Acetokinase</fullName>
    </alternativeName>
</protein>
<feature type="binding site" evidence="8">
    <location>
        <position position="362"/>
    </location>
    <ligand>
        <name>Mg(2+)</name>
        <dbReference type="ChEBI" id="CHEBI:18420"/>
    </ligand>
</feature>
<keyword evidence="4 8" id="KW-0547">Nucleotide-binding</keyword>
<comment type="subunit">
    <text evidence="8">Homodimer.</text>
</comment>
<comment type="caution">
    <text evidence="8">Lacks conserved residue(s) required for the propagation of feature annotation.</text>
</comment>
<keyword evidence="7 8" id="KW-0460">Magnesium</keyword>
<dbReference type="GO" id="GO:0006083">
    <property type="term" value="P:acetate metabolic process"/>
    <property type="evidence" value="ECO:0007669"/>
    <property type="project" value="TreeGrafter"/>
</dbReference>
<dbReference type="GO" id="GO:0005829">
    <property type="term" value="C:cytosol"/>
    <property type="evidence" value="ECO:0007669"/>
    <property type="project" value="TreeGrafter"/>
</dbReference>
<gene>
    <name evidence="8 10" type="primary">ackA</name>
    <name evidence="10" type="ORF">GCM10016234_30050</name>
</gene>
<keyword evidence="3 8" id="KW-0479">Metal-binding</keyword>
<dbReference type="InterPro" id="IPR004372">
    <property type="entry name" value="Ac/propionate_kinase"/>
</dbReference>
<reference evidence="10" key="1">
    <citation type="journal article" date="2014" name="Int. J. Syst. Evol. Microbiol.">
        <title>Complete genome sequence of Corynebacterium casei LMG S-19264T (=DSM 44701T), isolated from a smear-ripened cheese.</title>
        <authorList>
            <consortium name="US DOE Joint Genome Institute (JGI-PGF)"/>
            <person name="Walter F."/>
            <person name="Albersmeier A."/>
            <person name="Kalinowski J."/>
            <person name="Ruckert C."/>
        </authorList>
    </citation>
    <scope>NUCLEOTIDE SEQUENCE</scope>
    <source>
        <strain evidence="10">KCTC 42249</strain>
    </source>
</reference>
<proteinExistence type="inferred from homology"/>
<comment type="pathway">
    <text evidence="8">Metabolic intermediate biosynthesis; acetyl-CoA biosynthesis; acetyl-CoA from acetate: step 1/2.</text>
</comment>
<reference evidence="10" key="2">
    <citation type="submission" date="2020-09" db="EMBL/GenBank/DDBJ databases">
        <authorList>
            <person name="Sun Q."/>
            <person name="Kim S."/>
        </authorList>
    </citation>
    <scope>NUCLEOTIDE SEQUENCE</scope>
    <source>
        <strain evidence="10">KCTC 42249</strain>
    </source>
</reference>
<dbReference type="HAMAP" id="MF_00020">
    <property type="entry name" value="Acetate_kinase"/>
    <property type="match status" value="1"/>
</dbReference>
<dbReference type="GO" id="GO:0000287">
    <property type="term" value="F:magnesium ion binding"/>
    <property type="evidence" value="ECO:0007669"/>
    <property type="project" value="UniProtKB-UniRule"/>
</dbReference>
<dbReference type="UniPathway" id="UPA00340">
    <property type="reaction ID" value="UER00458"/>
</dbReference>
<comment type="subcellular location">
    <subcellularLocation>
        <location evidence="8">Cytoplasm</location>
    </subcellularLocation>
</comment>
<feature type="binding site" evidence="8">
    <location>
        <begin position="266"/>
        <end position="268"/>
    </location>
    <ligand>
        <name>ATP</name>
        <dbReference type="ChEBI" id="CHEBI:30616"/>
    </ligand>
</feature>
<evidence type="ECO:0000256" key="3">
    <source>
        <dbReference type="ARBA" id="ARBA00022723"/>
    </source>
</evidence>
<comment type="cofactor">
    <cofactor evidence="8">
        <name>Mg(2+)</name>
        <dbReference type="ChEBI" id="CHEBI:18420"/>
    </cofactor>
    <cofactor evidence="8">
        <name>Mn(2+)</name>
        <dbReference type="ChEBI" id="CHEBI:29035"/>
    </cofactor>
    <text evidence="8">Mg(2+). Can also accept Mn(2+).</text>
</comment>
<dbReference type="PANTHER" id="PTHR21060">
    <property type="entry name" value="ACETATE KINASE"/>
    <property type="match status" value="1"/>
</dbReference>
<name>A0A8J3DRW7_9HYPH</name>
<comment type="function">
    <text evidence="8">Catalyzes the formation of acetyl phosphate from acetate and ATP. Can also catalyze the reverse reaction.</text>
</comment>
<dbReference type="GO" id="GO:0005524">
    <property type="term" value="F:ATP binding"/>
    <property type="evidence" value="ECO:0007669"/>
    <property type="project" value="UniProtKB-KW"/>
</dbReference>
<dbReference type="EC" id="2.7.2.1" evidence="8"/>
<keyword evidence="11" id="KW-1185">Reference proteome</keyword>